<dbReference type="Proteomes" id="UP000068167">
    <property type="component" value="Chromosome"/>
</dbReference>
<name>A0A0K1RU35_9CHRO</name>
<proteinExistence type="predicted"/>
<gene>
    <name evidence="1" type="ORF">VL20_31</name>
</gene>
<organism evidence="1 2">
    <name type="scientific">Microcystis panniformis FACHB-1757</name>
    <dbReference type="NCBI Taxonomy" id="1638788"/>
    <lineage>
        <taxon>Bacteria</taxon>
        <taxon>Bacillati</taxon>
        <taxon>Cyanobacteriota</taxon>
        <taxon>Cyanophyceae</taxon>
        <taxon>Oscillatoriophycideae</taxon>
        <taxon>Chroococcales</taxon>
        <taxon>Microcystaceae</taxon>
        <taxon>Microcystis</taxon>
    </lineage>
</organism>
<evidence type="ECO:0000313" key="1">
    <source>
        <dbReference type="EMBL" id="AKV65278.1"/>
    </source>
</evidence>
<keyword evidence="2" id="KW-1185">Reference proteome</keyword>
<evidence type="ECO:0000313" key="2">
    <source>
        <dbReference type="Proteomes" id="UP000068167"/>
    </source>
</evidence>
<dbReference type="AlphaFoldDB" id="A0A0K1RU35"/>
<dbReference type="KEGG" id="mpk:VL20_31"/>
<protein>
    <submittedName>
        <fullName evidence="1">Uncharacterized protein</fullName>
    </submittedName>
</protein>
<accession>A0A0K1RU35</accession>
<sequence>MGAIINCNIDIPRDSTSLIFREKVPEFYPLNTARTGTFCF</sequence>
<reference evidence="1 2" key="1">
    <citation type="journal article" date="2016" name="Stand. Genomic Sci.">
        <title>Complete genome sequence and genomic characterization of Microcystis panniformis FACHB 1757 by third-generation sequencing.</title>
        <authorList>
            <person name="Zhang J.Y."/>
            <person name="Guan R."/>
            <person name="Zhang H.J."/>
            <person name="Li H."/>
            <person name="Xiao P."/>
            <person name="Yu G.L."/>
            <person name="Du L."/>
            <person name="Cao D.M."/>
            <person name="Zhu B.C."/>
            <person name="Li R.H."/>
            <person name="Lu Z.H."/>
        </authorList>
    </citation>
    <scope>NUCLEOTIDE SEQUENCE [LARGE SCALE GENOMIC DNA]</scope>
    <source>
        <strain evidence="1 2">FACHB-1757</strain>
    </source>
</reference>
<dbReference type="EMBL" id="CP011339">
    <property type="protein sequence ID" value="AKV65278.1"/>
    <property type="molecule type" value="Genomic_DNA"/>
</dbReference>
<dbReference type="PATRIC" id="fig|1638788.3.peg.35"/>